<evidence type="ECO:0000313" key="2">
    <source>
        <dbReference type="Proteomes" id="UP000324222"/>
    </source>
</evidence>
<dbReference type="AlphaFoldDB" id="A0A5B7J615"/>
<accession>A0A5B7J615</accession>
<sequence length="66" mass="7079">MSLVRDKGCRISGGVGRPLEYLAQYWGSLGGWPGVKSQYRLGISQRQMLPDIPAAAAPSSPLVTPH</sequence>
<protein>
    <submittedName>
        <fullName evidence="1">Uncharacterized protein</fullName>
    </submittedName>
</protein>
<keyword evidence="2" id="KW-1185">Reference proteome</keyword>
<gene>
    <name evidence="1" type="ORF">E2C01_084897</name>
</gene>
<organism evidence="1 2">
    <name type="scientific">Portunus trituberculatus</name>
    <name type="common">Swimming crab</name>
    <name type="synonym">Neptunus trituberculatus</name>
    <dbReference type="NCBI Taxonomy" id="210409"/>
    <lineage>
        <taxon>Eukaryota</taxon>
        <taxon>Metazoa</taxon>
        <taxon>Ecdysozoa</taxon>
        <taxon>Arthropoda</taxon>
        <taxon>Crustacea</taxon>
        <taxon>Multicrustacea</taxon>
        <taxon>Malacostraca</taxon>
        <taxon>Eumalacostraca</taxon>
        <taxon>Eucarida</taxon>
        <taxon>Decapoda</taxon>
        <taxon>Pleocyemata</taxon>
        <taxon>Brachyura</taxon>
        <taxon>Eubrachyura</taxon>
        <taxon>Portunoidea</taxon>
        <taxon>Portunidae</taxon>
        <taxon>Portuninae</taxon>
        <taxon>Portunus</taxon>
    </lineage>
</organism>
<dbReference type="EMBL" id="VSRR010082675">
    <property type="protein sequence ID" value="MPC89933.1"/>
    <property type="molecule type" value="Genomic_DNA"/>
</dbReference>
<proteinExistence type="predicted"/>
<comment type="caution">
    <text evidence="1">The sequence shown here is derived from an EMBL/GenBank/DDBJ whole genome shotgun (WGS) entry which is preliminary data.</text>
</comment>
<dbReference type="Proteomes" id="UP000324222">
    <property type="component" value="Unassembled WGS sequence"/>
</dbReference>
<reference evidence="1 2" key="1">
    <citation type="submission" date="2019-05" db="EMBL/GenBank/DDBJ databases">
        <title>Another draft genome of Portunus trituberculatus and its Hox gene families provides insights of decapod evolution.</title>
        <authorList>
            <person name="Jeong J.-H."/>
            <person name="Song I."/>
            <person name="Kim S."/>
            <person name="Choi T."/>
            <person name="Kim D."/>
            <person name="Ryu S."/>
            <person name="Kim W."/>
        </authorList>
    </citation>
    <scope>NUCLEOTIDE SEQUENCE [LARGE SCALE GENOMIC DNA]</scope>
    <source>
        <tissue evidence="1">Muscle</tissue>
    </source>
</reference>
<evidence type="ECO:0000313" key="1">
    <source>
        <dbReference type="EMBL" id="MPC89933.1"/>
    </source>
</evidence>
<name>A0A5B7J615_PORTR</name>